<reference evidence="10 11" key="1">
    <citation type="submission" date="2020-11" db="EMBL/GenBank/DDBJ databases">
        <title>Kefir isolates.</title>
        <authorList>
            <person name="Marcisauskas S."/>
            <person name="Kim Y."/>
            <person name="Blasche S."/>
        </authorList>
    </citation>
    <scope>NUCLEOTIDE SEQUENCE [LARGE SCALE GENOMIC DNA]</scope>
    <source>
        <strain evidence="10 11">OG2</strain>
    </source>
</reference>
<feature type="compositionally biased region" description="Polar residues" evidence="9">
    <location>
        <begin position="266"/>
        <end position="275"/>
    </location>
</feature>
<feature type="region of interest" description="Disordered" evidence="9">
    <location>
        <begin position="266"/>
        <end position="300"/>
    </location>
</feature>
<dbReference type="PANTHER" id="PTHR40021">
    <property type="entry name" value="DEFECT AT LOW TEMPERATURE PROTEIN 1"/>
    <property type="match status" value="1"/>
</dbReference>
<evidence type="ECO:0000256" key="5">
    <source>
        <dbReference type="ARBA" id="ARBA00022692"/>
    </source>
</evidence>
<feature type="region of interest" description="Disordered" evidence="9">
    <location>
        <begin position="352"/>
        <end position="387"/>
    </location>
</feature>
<name>A0A9P7BBN3_MAUEX</name>
<evidence type="ECO:0000313" key="10">
    <source>
        <dbReference type="EMBL" id="KAG0670787.1"/>
    </source>
</evidence>
<evidence type="ECO:0000256" key="8">
    <source>
        <dbReference type="RuleBase" id="RU367100"/>
    </source>
</evidence>
<comment type="similarity">
    <text evidence="3 8">Belongs to the DLT1 family.</text>
</comment>
<dbReference type="OrthoDB" id="4096362at2759"/>
<dbReference type="EMBL" id="PUHR01000019">
    <property type="protein sequence ID" value="KAG0670787.1"/>
    <property type="molecule type" value="Genomic_DNA"/>
</dbReference>
<comment type="caution">
    <text evidence="10">The sequence shown here is derived from an EMBL/GenBank/DDBJ whole genome shotgun (WGS) entry which is preliminary data.</text>
</comment>
<keyword evidence="11" id="KW-1185">Reference proteome</keyword>
<feature type="region of interest" description="Disordered" evidence="9">
    <location>
        <begin position="314"/>
        <end position="339"/>
    </location>
</feature>
<comment type="caution">
    <text evidence="8">Lacks conserved residue(s) required for the propagation of feature annotation.</text>
</comment>
<feature type="compositionally biased region" description="Low complexity" evidence="9">
    <location>
        <begin position="326"/>
        <end position="336"/>
    </location>
</feature>
<keyword evidence="5 8" id="KW-0812">Transmembrane</keyword>
<dbReference type="InterPro" id="IPR038869">
    <property type="entry name" value="DLT1"/>
</dbReference>
<evidence type="ECO:0000256" key="4">
    <source>
        <dbReference type="ARBA" id="ARBA00021353"/>
    </source>
</evidence>
<feature type="transmembrane region" description="Helical" evidence="8">
    <location>
        <begin position="49"/>
        <end position="73"/>
    </location>
</feature>
<evidence type="ECO:0000256" key="9">
    <source>
        <dbReference type="SAM" id="MobiDB-lite"/>
    </source>
</evidence>
<protein>
    <recommendedName>
        <fullName evidence="4 8">Defect at low temperature protein 1</fullName>
    </recommendedName>
</protein>
<evidence type="ECO:0000256" key="3">
    <source>
        <dbReference type="ARBA" id="ARBA00005550"/>
    </source>
</evidence>
<evidence type="ECO:0000256" key="7">
    <source>
        <dbReference type="ARBA" id="ARBA00023136"/>
    </source>
</evidence>
<feature type="compositionally biased region" description="Basic and acidic residues" evidence="9">
    <location>
        <begin position="276"/>
        <end position="293"/>
    </location>
</feature>
<keyword evidence="6 8" id="KW-1133">Transmembrane helix</keyword>
<dbReference type="AlphaFoldDB" id="A0A9P7BBN3"/>
<dbReference type="PANTHER" id="PTHR40021:SF1">
    <property type="entry name" value="DEFECT AT LOW TEMPERATURE PROTEIN 1"/>
    <property type="match status" value="1"/>
</dbReference>
<keyword evidence="7 8" id="KW-0472">Membrane</keyword>
<dbReference type="Proteomes" id="UP000750334">
    <property type="component" value="Unassembled WGS sequence"/>
</dbReference>
<dbReference type="GO" id="GO:0016020">
    <property type="term" value="C:membrane"/>
    <property type="evidence" value="ECO:0007669"/>
    <property type="project" value="UniProtKB-SubCell"/>
</dbReference>
<organism evidence="10 11">
    <name type="scientific">Maudiozyma exigua</name>
    <name type="common">Yeast</name>
    <name type="synonym">Kazachstania exigua</name>
    <dbReference type="NCBI Taxonomy" id="34358"/>
    <lineage>
        <taxon>Eukaryota</taxon>
        <taxon>Fungi</taxon>
        <taxon>Dikarya</taxon>
        <taxon>Ascomycota</taxon>
        <taxon>Saccharomycotina</taxon>
        <taxon>Saccharomycetes</taxon>
        <taxon>Saccharomycetales</taxon>
        <taxon>Saccharomycetaceae</taxon>
        <taxon>Maudiozyma</taxon>
    </lineage>
</organism>
<feature type="compositionally biased region" description="Low complexity" evidence="9">
    <location>
        <begin position="370"/>
        <end position="387"/>
    </location>
</feature>
<evidence type="ECO:0000256" key="6">
    <source>
        <dbReference type="ARBA" id="ARBA00022989"/>
    </source>
</evidence>
<proteinExistence type="inferred from homology"/>
<sequence>MWEPSSKVRNFLYRSTFALFTLLLILFSAVLPIDSIAQAAESENNAFNTFIVVGALVVFVVICITLLIGRLLYYRSCLVDIPRRYLPITPADLPHEESREFIVKSMERSKELAVLFNTPQEPVIHAGLEPPKRCDIPNYEKIFPEYLDYKAAIKSIRSKFKYTGVFLPVSDTRADIYETISDVINSNYINDECTTNEEATKAKRFIHIYEYCTFSGEDVTRDQFLEFVELYIYFADTMTTSNGDGNVCNSNTSLLLKDSSSVVHKTATDGNNLHSTDGDTHTNSSKDKSKDNYDNQSYKIRYDVMDEPDSIYRASSRASSRADDVNNYSPYSPNNSELNLHTYESAPSVIASHQRNQMKDMRGNTDNVSEDSISPSKDGSSSTVIHM</sequence>
<evidence type="ECO:0000256" key="1">
    <source>
        <dbReference type="ARBA" id="ARBA00002489"/>
    </source>
</evidence>
<comment type="subcellular location">
    <subcellularLocation>
        <location evidence="2 8">Membrane</location>
        <topology evidence="2 8">Multi-pass membrane protein</topology>
    </subcellularLocation>
</comment>
<evidence type="ECO:0000313" key="11">
    <source>
        <dbReference type="Proteomes" id="UP000750334"/>
    </source>
</evidence>
<gene>
    <name evidence="8 10" type="primary">DLT1</name>
    <name evidence="10" type="ORF">C6P45_001796</name>
</gene>
<evidence type="ECO:0000256" key="2">
    <source>
        <dbReference type="ARBA" id="ARBA00004141"/>
    </source>
</evidence>
<accession>A0A9P7BBN3</accession>
<comment type="function">
    <text evidence="1 8">Required for growth under high-pressure and low-temperature conditions.</text>
</comment>